<dbReference type="PROSITE" id="PS50072">
    <property type="entry name" value="CSA_PPIASE_2"/>
    <property type="match status" value="1"/>
</dbReference>
<organism evidence="6 7">
    <name type="scientific">Geothrix limicola</name>
    <dbReference type="NCBI Taxonomy" id="2927978"/>
    <lineage>
        <taxon>Bacteria</taxon>
        <taxon>Pseudomonadati</taxon>
        <taxon>Acidobacteriota</taxon>
        <taxon>Holophagae</taxon>
        <taxon>Holophagales</taxon>
        <taxon>Holophagaceae</taxon>
        <taxon>Geothrix</taxon>
    </lineage>
</organism>
<evidence type="ECO:0000256" key="2">
    <source>
        <dbReference type="ARBA" id="ARBA00023110"/>
    </source>
</evidence>
<proteinExistence type="predicted"/>
<dbReference type="RefSeq" id="WP_285571939.1">
    <property type="nucleotide sequence ID" value="NZ_BSDE01000002.1"/>
</dbReference>
<sequence length="189" mass="20695">MIPRLLGFLLLALPLAAQSRVAIETELGTLEILLEDAKAPRTVANFLRYVDAGAYKEGRFHRTVRPDNQPQNKVKIEVIQGGAAREDRDFPPIPLERTRDTGLKHVDGTLSMARDTPDSATSDFFICVGDQPELDFGGRRNPDGQGFAAFGRVVKGMEVVRKIQARPAKAQALTPPVKILAVRRLPAGS</sequence>
<dbReference type="GO" id="GO:0016853">
    <property type="term" value="F:isomerase activity"/>
    <property type="evidence" value="ECO:0007669"/>
    <property type="project" value="UniProtKB-KW"/>
</dbReference>
<dbReference type="InterPro" id="IPR002130">
    <property type="entry name" value="Cyclophilin-type_PPIase_dom"/>
</dbReference>
<keyword evidence="4" id="KW-0732">Signal</keyword>
<dbReference type="SUPFAM" id="SSF50891">
    <property type="entry name" value="Cyclophilin-like"/>
    <property type="match status" value="1"/>
</dbReference>
<accession>A0ABQ5QDQ3</accession>
<dbReference type="EMBL" id="BSDE01000002">
    <property type="protein sequence ID" value="GLH72767.1"/>
    <property type="molecule type" value="Genomic_DNA"/>
</dbReference>
<feature type="domain" description="PPIase cyclophilin-type" evidence="5">
    <location>
        <begin position="24"/>
        <end position="187"/>
    </location>
</feature>
<comment type="caution">
    <text evidence="6">The sequence shown here is derived from an EMBL/GenBank/DDBJ whole genome shotgun (WGS) entry which is preliminary data.</text>
</comment>
<evidence type="ECO:0000256" key="1">
    <source>
        <dbReference type="ARBA" id="ARBA00013194"/>
    </source>
</evidence>
<name>A0ABQ5QDQ3_9BACT</name>
<keyword evidence="3 6" id="KW-0413">Isomerase</keyword>
<feature type="signal peptide" evidence="4">
    <location>
        <begin position="1"/>
        <end position="19"/>
    </location>
</feature>
<dbReference type="Gene3D" id="2.40.100.10">
    <property type="entry name" value="Cyclophilin-like"/>
    <property type="match status" value="1"/>
</dbReference>
<evidence type="ECO:0000256" key="4">
    <source>
        <dbReference type="SAM" id="SignalP"/>
    </source>
</evidence>
<keyword evidence="2" id="KW-0697">Rotamase</keyword>
<protein>
    <recommendedName>
        <fullName evidence="1">peptidylprolyl isomerase</fullName>
        <ecNumber evidence="1">5.2.1.8</ecNumber>
    </recommendedName>
</protein>
<dbReference type="Pfam" id="PF00160">
    <property type="entry name" value="Pro_isomerase"/>
    <property type="match status" value="1"/>
</dbReference>
<dbReference type="Proteomes" id="UP001165069">
    <property type="component" value="Unassembled WGS sequence"/>
</dbReference>
<evidence type="ECO:0000256" key="3">
    <source>
        <dbReference type="ARBA" id="ARBA00023235"/>
    </source>
</evidence>
<keyword evidence="7" id="KW-1185">Reference proteome</keyword>
<evidence type="ECO:0000313" key="7">
    <source>
        <dbReference type="Proteomes" id="UP001165069"/>
    </source>
</evidence>
<evidence type="ECO:0000259" key="5">
    <source>
        <dbReference type="PROSITE" id="PS50072"/>
    </source>
</evidence>
<dbReference type="InterPro" id="IPR029000">
    <property type="entry name" value="Cyclophilin-like_dom_sf"/>
</dbReference>
<dbReference type="EC" id="5.2.1.8" evidence="1"/>
<feature type="chain" id="PRO_5046220666" description="peptidylprolyl isomerase" evidence="4">
    <location>
        <begin position="20"/>
        <end position="189"/>
    </location>
</feature>
<dbReference type="PANTHER" id="PTHR43246">
    <property type="entry name" value="PEPTIDYL-PROLYL CIS-TRANS ISOMERASE CYP38, CHLOROPLASTIC"/>
    <property type="match status" value="1"/>
</dbReference>
<dbReference type="InterPro" id="IPR044665">
    <property type="entry name" value="E_coli_cyclophilin_A-like"/>
</dbReference>
<evidence type="ECO:0000313" key="6">
    <source>
        <dbReference type="EMBL" id="GLH72767.1"/>
    </source>
</evidence>
<reference evidence="6 7" key="1">
    <citation type="journal article" date="2023" name="Antonie Van Leeuwenhoek">
        <title>Mesoterricola silvestris gen. nov., sp. nov., Mesoterricola sediminis sp. nov., Geothrix oryzae sp. nov., Geothrix edaphica sp. nov., Geothrix rubra sp. nov., and Geothrix limicola sp. nov., six novel members of Acidobacteriota isolated from soils.</title>
        <authorList>
            <person name="Itoh H."/>
            <person name="Sugisawa Y."/>
            <person name="Mise K."/>
            <person name="Xu Z."/>
            <person name="Kuniyasu M."/>
            <person name="Ushijima N."/>
            <person name="Kawano K."/>
            <person name="Kobayashi E."/>
            <person name="Shiratori Y."/>
            <person name="Masuda Y."/>
            <person name="Senoo K."/>
        </authorList>
    </citation>
    <scope>NUCLEOTIDE SEQUENCE [LARGE SCALE GENOMIC DNA]</scope>
    <source>
        <strain evidence="6 7">Red804</strain>
    </source>
</reference>
<gene>
    <name evidence="6" type="ORF">GETHLI_12690</name>
</gene>